<keyword evidence="5 10" id="KW-0819">tRNA processing</keyword>
<feature type="site" description="Interaction with substrate tRNA" evidence="10">
    <location>
        <position position="124"/>
    </location>
</feature>
<dbReference type="EMBL" id="CP018889">
    <property type="protein sequence ID" value="AUI70064.1"/>
    <property type="molecule type" value="Genomic_DNA"/>
</dbReference>
<dbReference type="STRING" id="288004.AL038_08230"/>
<feature type="site" description="Interaction with substrate tRNA" evidence="10">
    <location>
        <position position="102"/>
    </location>
</feature>
<accession>A0A2N9YHV5</accession>
<dbReference type="AlphaFoldDB" id="A0A2N9YHV5"/>
<evidence type="ECO:0000256" key="5">
    <source>
        <dbReference type="ARBA" id="ARBA00022694"/>
    </source>
</evidence>
<dbReference type="SUPFAM" id="SSF52540">
    <property type="entry name" value="P-loop containing nucleoside triphosphate hydrolases"/>
    <property type="match status" value="1"/>
</dbReference>
<keyword evidence="6 10" id="KW-0547">Nucleotide-binding</keyword>
<evidence type="ECO:0000256" key="10">
    <source>
        <dbReference type="HAMAP-Rule" id="MF_00185"/>
    </source>
</evidence>
<evidence type="ECO:0000313" key="14">
    <source>
        <dbReference type="EMBL" id="AUI70064.1"/>
    </source>
</evidence>
<proteinExistence type="inferred from homology"/>
<dbReference type="Pfam" id="PF01715">
    <property type="entry name" value="IPPT"/>
    <property type="match status" value="1"/>
</dbReference>
<dbReference type="PANTHER" id="PTHR11088">
    <property type="entry name" value="TRNA DIMETHYLALLYLTRANSFERASE"/>
    <property type="match status" value="1"/>
</dbReference>
<evidence type="ECO:0000256" key="7">
    <source>
        <dbReference type="ARBA" id="ARBA00022840"/>
    </source>
</evidence>
<evidence type="ECO:0000313" key="15">
    <source>
        <dbReference type="Proteomes" id="UP000234271"/>
    </source>
</evidence>
<dbReference type="GO" id="GO:0006400">
    <property type="term" value="P:tRNA modification"/>
    <property type="evidence" value="ECO:0007669"/>
    <property type="project" value="TreeGrafter"/>
</dbReference>
<comment type="similarity">
    <text evidence="3 10 13">Belongs to the IPP transferase family.</text>
</comment>
<dbReference type="GO" id="GO:0005524">
    <property type="term" value="F:ATP binding"/>
    <property type="evidence" value="ECO:0007669"/>
    <property type="project" value="UniProtKB-UniRule"/>
</dbReference>
<evidence type="ECO:0000256" key="13">
    <source>
        <dbReference type="RuleBase" id="RU003785"/>
    </source>
</evidence>
<comment type="subunit">
    <text evidence="10">Monomer.</text>
</comment>
<dbReference type="Gene3D" id="1.10.20.140">
    <property type="match status" value="1"/>
</dbReference>
<reference evidence="15" key="1">
    <citation type="submission" date="2016-12" db="EMBL/GenBank/DDBJ databases">
        <title>Complete Genome Sequence of Beggiatoa leptomitiformis D-401.</title>
        <authorList>
            <person name="Fomenkov A."/>
            <person name="Vincze T."/>
            <person name="Grabovich M."/>
            <person name="Anton B.P."/>
            <person name="Dubinina G."/>
            <person name="Orlova M."/>
            <person name="Belousova E."/>
            <person name="Roberts R.J."/>
        </authorList>
    </citation>
    <scope>NUCLEOTIDE SEQUENCE [LARGE SCALE GENOMIC DNA]</scope>
    <source>
        <strain evidence="15">D-401</strain>
    </source>
</reference>
<name>A0A2N9YHV5_9GAMM</name>
<keyword evidence="15" id="KW-1185">Reference proteome</keyword>
<dbReference type="OrthoDB" id="9776390at2"/>
<comment type="function">
    <text evidence="2 10 12">Catalyzes the transfer of a dimethylallyl group onto the adenine at position 37 in tRNAs that read codons beginning with uridine, leading to the formation of N6-(dimethylallyl)adenosine (i(6)A).</text>
</comment>
<dbReference type="InterPro" id="IPR039657">
    <property type="entry name" value="Dimethylallyltransferase"/>
</dbReference>
<feature type="region of interest" description="Interaction with substrate tRNA" evidence="10">
    <location>
        <begin position="36"/>
        <end position="39"/>
    </location>
</feature>
<dbReference type="GO" id="GO:0052381">
    <property type="term" value="F:tRNA dimethylallyltransferase activity"/>
    <property type="evidence" value="ECO:0007669"/>
    <property type="project" value="UniProtKB-UniRule"/>
</dbReference>
<gene>
    <name evidence="10 14" type="primary">miaA</name>
    <name evidence="14" type="ORF">BLE401_16075</name>
</gene>
<keyword evidence="4 10" id="KW-0808">Transferase</keyword>
<protein>
    <recommendedName>
        <fullName evidence="10">tRNA dimethylallyltransferase</fullName>
        <ecNumber evidence="10">2.5.1.75</ecNumber>
    </recommendedName>
    <alternativeName>
        <fullName evidence="10">Dimethylallyl diphosphate:tRNA dimethylallyltransferase</fullName>
        <shortName evidence="10">DMAPP:tRNA dimethylallyltransferase</shortName>
        <shortName evidence="10">DMATase</shortName>
    </alternativeName>
    <alternativeName>
        <fullName evidence="10">Isopentenyl-diphosphate:tRNA isopentenyltransferase</fullName>
        <shortName evidence="10">IPP transferase</shortName>
        <shortName evidence="10">IPPT</shortName>
        <shortName evidence="10">IPTase</shortName>
    </alternativeName>
</protein>
<feature type="region of interest" description="Interaction with substrate tRNA" evidence="10">
    <location>
        <begin position="160"/>
        <end position="164"/>
    </location>
</feature>
<evidence type="ECO:0000256" key="2">
    <source>
        <dbReference type="ARBA" id="ARBA00003213"/>
    </source>
</evidence>
<comment type="cofactor">
    <cofactor evidence="1 10">
        <name>Mg(2+)</name>
        <dbReference type="ChEBI" id="CHEBI:18420"/>
    </cofactor>
</comment>
<feature type="binding site" evidence="10">
    <location>
        <begin position="13"/>
        <end position="18"/>
    </location>
    <ligand>
        <name>substrate</name>
    </ligand>
</feature>
<evidence type="ECO:0000256" key="9">
    <source>
        <dbReference type="ARBA" id="ARBA00049563"/>
    </source>
</evidence>
<organism evidence="14 15">
    <name type="scientific">Beggiatoa leptomitoformis</name>
    <dbReference type="NCBI Taxonomy" id="288004"/>
    <lineage>
        <taxon>Bacteria</taxon>
        <taxon>Pseudomonadati</taxon>
        <taxon>Pseudomonadota</taxon>
        <taxon>Gammaproteobacteria</taxon>
        <taxon>Thiotrichales</taxon>
        <taxon>Thiotrichaceae</taxon>
        <taxon>Beggiatoa</taxon>
    </lineage>
</organism>
<comment type="caution">
    <text evidence="10">Lacks conserved residue(s) required for the propagation of feature annotation.</text>
</comment>
<dbReference type="InterPro" id="IPR018022">
    <property type="entry name" value="IPT"/>
</dbReference>
<keyword evidence="7 10" id="KW-0067">ATP-binding</keyword>
<evidence type="ECO:0000256" key="3">
    <source>
        <dbReference type="ARBA" id="ARBA00005842"/>
    </source>
</evidence>
<evidence type="ECO:0000256" key="4">
    <source>
        <dbReference type="ARBA" id="ARBA00022679"/>
    </source>
</evidence>
<evidence type="ECO:0000256" key="11">
    <source>
        <dbReference type="RuleBase" id="RU003783"/>
    </source>
</evidence>
<evidence type="ECO:0000256" key="12">
    <source>
        <dbReference type="RuleBase" id="RU003784"/>
    </source>
</evidence>
<comment type="catalytic activity">
    <reaction evidence="9 10 11">
        <text>adenosine(37) in tRNA + dimethylallyl diphosphate = N(6)-dimethylallyladenosine(37) in tRNA + diphosphate</text>
        <dbReference type="Rhea" id="RHEA:26482"/>
        <dbReference type="Rhea" id="RHEA-COMP:10162"/>
        <dbReference type="Rhea" id="RHEA-COMP:10375"/>
        <dbReference type="ChEBI" id="CHEBI:33019"/>
        <dbReference type="ChEBI" id="CHEBI:57623"/>
        <dbReference type="ChEBI" id="CHEBI:74411"/>
        <dbReference type="ChEBI" id="CHEBI:74415"/>
        <dbReference type="EC" id="2.5.1.75"/>
    </reaction>
</comment>
<evidence type="ECO:0000256" key="8">
    <source>
        <dbReference type="ARBA" id="ARBA00022842"/>
    </source>
</evidence>
<evidence type="ECO:0000256" key="6">
    <source>
        <dbReference type="ARBA" id="ARBA00022741"/>
    </source>
</evidence>
<evidence type="ECO:0000256" key="1">
    <source>
        <dbReference type="ARBA" id="ARBA00001946"/>
    </source>
</evidence>
<dbReference type="EC" id="2.5.1.75" evidence="10"/>
<dbReference type="Gene3D" id="3.40.50.300">
    <property type="entry name" value="P-loop containing nucleotide triphosphate hydrolases"/>
    <property type="match status" value="1"/>
</dbReference>
<feature type="binding site" evidence="10">
    <location>
        <begin position="11"/>
        <end position="18"/>
    </location>
    <ligand>
        <name>ATP</name>
        <dbReference type="ChEBI" id="CHEBI:30616"/>
    </ligand>
</feature>
<dbReference type="KEGG" id="blep:AL038_08230"/>
<sequence>MNEIPCIFLMGPTAAGKTDLAVAIIQQFPCEIISVDSALVYRGMDIGTAKPTADILSIAPHHLIDICDPLEAYSTARFCKEALAHIQHIQAKGKIPLLVGGTGLYFRSLQQGLSDLPPADACVRERLNQELETFGLAALHARLAQVDPVAAQRIHPNDPQRIQRALEVYEISGVSMTEWYANTEKAWSLPHVLKFVIAPAQREVLHAKIAKRFKLMLEQGLVNEVETLFKRGDLHLSLPAMRAVGYRQVWQYLAGELDYAGMVEQSITATRQLAKRQLTWLRAEADATWFDSQQTDMTEHVLKRLVKIPMLSQSTSIIK</sequence>
<keyword evidence="8 10" id="KW-0460">Magnesium</keyword>
<dbReference type="InterPro" id="IPR027417">
    <property type="entry name" value="P-loop_NTPase"/>
</dbReference>
<dbReference type="HAMAP" id="MF_00185">
    <property type="entry name" value="IPP_trans"/>
    <property type="match status" value="1"/>
</dbReference>
<dbReference type="FunFam" id="1.10.20.140:FF:000001">
    <property type="entry name" value="tRNA dimethylallyltransferase"/>
    <property type="match status" value="1"/>
</dbReference>
<dbReference type="Proteomes" id="UP000234271">
    <property type="component" value="Chromosome"/>
</dbReference>
<dbReference type="NCBIfam" id="TIGR00174">
    <property type="entry name" value="miaA"/>
    <property type="match status" value="1"/>
</dbReference>
<dbReference type="PANTHER" id="PTHR11088:SF60">
    <property type="entry name" value="TRNA DIMETHYLALLYLTRANSFERASE"/>
    <property type="match status" value="1"/>
</dbReference>